<evidence type="ECO:0000313" key="4">
    <source>
        <dbReference type="EMBL" id="MFC3616209.1"/>
    </source>
</evidence>
<dbReference type="Gene3D" id="2.70.70.10">
    <property type="entry name" value="Glucose Permease (Domain IIA)"/>
    <property type="match status" value="1"/>
</dbReference>
<dbReference type="EC" id="3.4.24.-" evidence="4"/>
<comment type="caution">
    <text evidence="4">The sequence shown here is derived from an EMBL/GenBank/DDBJ whole genome shotgun (WGS) entry which is preliminary data.</text>
</comment>
<gene>
    <name evidence="4" type="ORF">ACFORG_20910</name>
</gene>
<dbReference type="GO" id="GO:0016787">
    <property type="term" value="F:hydrolase activity"/>
    <property type="evidence" value="ECO:0007669"/>
    <property type="project" value="UniProtKB-KW"/>
</dbReference>
<dbReference type="EMBL" id="JBHRXI010000048">
    <property type="protein sequence ID" value="MFC3616209.1"/>
    <property type="molecule type" value="Genomic_DNA"/>
</dbReference>
<keyword evidence="1 2" id="KW-0732">Signal</keyword>
<evidence type="ECO:0000259" key="3">
    <source>
        <dbReference type="Pfam" id="PF01551"/>
    </source>
</evidence>
<name>A0ABV7TNU5_9RHOB</name>
<evidence type="ECO:0000256" key="1">
    <source>
        <dbReference type="ARBA" id="ARBA00022729"/>
    </source>
</evidence>
<evidence type="ECO:0000256" key="2">
    <source>
        <dbReference type="SAM" id="SignalP"/>
    </source>
</evidence>
<evidence type="ECO:0000313" key="5">
    <source>
        <dbReference type="Proteomes" id="UP001595629"/>
    </source>
</evidence>
<dbReference type="RefSeq" id="WP_386737514.1">
    <property type="nucleotide sequence ID" value="NZ_JBHRXI010000048.1"/>
</dbReference>
<proteinExistence type="predicted"/>
<keyword evidence="5" id="KW-1185">Reference proteome</keyword>
<protein>
    <submittedName>
        <fullName evidence="4">M23 family metallopeptidase</fullName>
        <ecNumber evidence="4">3.4.24.-</ecNumber>
    </submittedName>
</protein>
<dbReference type="InterPro" id="IPR011055">
    <property type="entry name" value="Dup_hybrid_motif"/>
</dbReference>
<dbReference type="InterPro" id="IPR016047">
    <property type="entry name" value="M23ase_b-sheet_dom"/>
</dbReference>
<feature type="domain" description="M23ase beta-sheet core" evidence="3">
    <location>
        <begin position="61"/>
        <end position="178"/>
    </location>
</feature>
<dbReference type="CDD" id="cd12797">
    <property type="entry name" value="M23_peptidase"/>
    <property type="match status" value="1"/>
</dbReference>
<dbReference type="Pfam" id="PF01551">
    <property type="entry name" value="Peptidase_M23"/>
    <property type="match status" value="1"/>
</dbReference>
<dbReference type="PANTHER" id="PTHR21666">
    <property type="entry name" value="PEPTIDASE-RELATED"/>
    <property type="match status" value="1"/>
</dbReference>
<keyword evidence="4" id="KW-0378">Hydrolase</keyword>
<organism evidence="4 5">
    <name type="scientific">Lutimaribacter marinistellae</name>
    <dbReference type="NCBI Taxonomy" id="1820329"/>
    <lineage>
        <taxon>Bacteria</taxon>
        <taxon>Pseudomonadati</taxon>
        <taxon>Pseudomonadota</taxon>
        <taxon>Alphaproteobacteria</taxon>
        <taxon>Rhodobacterales</taxon>
        <taxon>Roseobacteraceae</taxon>
        <taxon>Lutimaribacter</taxon>
    </lineage>
</organism>
<dbReference type="PANTHER" id="PTHR21666:SF289">
    <property type="entry name" value="L-ALA--D-GLU ENDOPEPTIDASE"/>
    <property type="match status" value="1"/>
</dbReference>
<dbReference type="Proteomes" id="UP001595629">
    <property type="component" value="Unassembled WGS sequence"/>
</dbReference>
<reference evidence="5" key="1">
    <citation type="journal article" date="2019" name="Int. J. Syst. Evol. Microbiol.">
        <title>The Global Catalogue of Microorganisms (GCM) 10K type strain sequencing project: providing services to taxonomists for standard genome sequencing and annotation.</title>
        <authorList>
            <consortium name="The Broad Institute Genomics Platform"/>
            <consortium name="The Broad Institute Genome Sequencing Center for Infectious Disease"/>
            <person name="Wu L."/>
            <person name="Ma J."/>
        </authorList>
    </citation>
    <scope>NUCLEOTIDE SEQUENCE [LARGE SCALE GENOMIC DNA]</scope>
    <source>
        <strain evidence="5">KCTC 42911</strain>
    </source>
</reference>
<sequence>MRKTLLALFSLAAAPAASDPVLSLPVDCDLGESCYIQQYTDRDLDAGFRDYTCGPLAYDGHKGTDFALATLAQMQAGVDVLAAAPGLVTGRRDGMADQIYRGDADTAVKGRECGNGVVLRHDDGWETQYCHLKLGSVRVGVGERVERGAVLGQIGLSGKTQFPHLHMSVRHNGMVVDPFDTADQALCGEGDGTLWQEPPAYTPGAVIDAGFAPNMPDYATIQAGTAARPNMPAESEALVLFGFLFGGQQGDEIDISIDGPNGPFASNRTTLDRDQARFFRAFGKRLRADAWPTGRYTGTVRLLRDGNELDSFTTTVDLR</sequence>
<accession>A0ABV7TNU5</accession>
<dbReference type="InterPro" id="IPR050570">
    <property type="entry name" value="Cell_wall_metabolism_enzyme"/>
</dbReference>
<dbReference type="SUPFAM" id="SSF51261">
    <property type="entry name" value="Duplicated hybrid motif"/>
    <property type="match status" value="1"/>
</dbReference>
<feature type="chain" id="PRO_5045769964" evidence="2">
    <location>
        <begin position="19"/>
        <end position="319"/>
    </location>
</feature>
<feature type="signal peptide" evidence="2">
    <location>
        <begin position="1"/>
        <end position="18"/>
    </location>
</feature>